<dbReference type="InterPro" id="IPR051533">
    <property type="entry name" value="WaaL-like"/>
</dbReference>
<dbReference type="EMBL" id="JF933901">
    <property type="protein sequence ID" value="AEI16491.1"/>
    <property type="molecule type" value="Genomic_DNA"/>
</dbReference>
<dbReference type="PANTHER" id="PTHR37422:SF23">
    <property type="entry name" value="TEICHURONIC ACID BIOSYNTHESIS PROTEIN TUAE"/>
    <property type="match status" value="1"/>
</dbReference>
<feature type="transmembrane region" description="Helical" evidence="5">
    <location>
        <begin position="131"/>
        <end position="150"/>
    </location>
</feature>
<feature type="domain" description="O-antigen ligase-related" evidence="6">
    <location>
        <begin position="196"/>
        <end position="353"/>
    </location>
</feature>
<feature type="transmembrane region" description="Helical" evidence="5">
    <location>
        <begin position="213"/>
        <end position="230"/>
    </location>
</feature>
<dbReference type="GO" id="GO:0016020">
    <property type="term" value="C:membrane"/>
    <property type="evidence" value="ECO:0007669"/>
    <property type="project" value="UniProtKB-SubCell"/>
</dbReference>
<organism evidence="7">
    <name type="scientific">Bordetella petrii</name>
    <dbReference type="NCBI Taxonomy" id="94624"/>
    <lineage>
        <taxon>Bacteria</taxon>
        <taxon>Pseudomonadati</taxon>
        <taxon>Pseudomonadota</taxon>
        <taxon>Betaproteobacteria</taxon>
        <taxon>Burkholderiales</taxon>
        <taxon>Alcaligenaceae</taxon>
        <taxon>Bordetella</taxon>
    </lineage>
</organism>
<keyword evidence="4 5" id="KW-0472">Membrane</keyword>
<dbReference type="PANTHER" id="PTHR37422">
    <property type="entry name" value="TEICHURONIC ACID BIOSYNTHESIS PROTEIN TUAE"/>
    <property type="match status" value="1"/>
</dbReference>
<feature type="transmembrane region" description="Helical" evidence="5">
    <location>
        <begin position="377"/>
        <end position="396"/>
    </location>
</feature>
<sequence length="433" mass="46122">MLQAARTAISMTHSTLRHASLLVTVLVGLLPVLTLTVGGGSGLFYLLSLACLVIIAATPAPRRLAPMRPYRWLIAALCLPLAAALLSQWLNAEWGGAEVERGLRIALGFPCLAAAFLLVERERLRQSAWGPLAAGVLATAIVAYLAGPALKRPLTPQFNAVGYGNLMLLMAVLAVYSVGWQLTRHPRAERALKIAVAALTFAGFVLTQTRTGWMAIPVFALIGVALAGWLRRPLRALAALAGIGLVALAIGASSPALRDRVLKGAQEIQQCMTVDPTADTSMCIRLQLWGASWHMIKSDPWSGIGGGSSFNDALQQRAAAGAVSSYVARDFGEPHNDILMALVTYGLPGGVALLMLYFAPAWLFARRLSLRVPQPERVAAAMGLAVCLGFAVFGLTELMFRGMRSVSLYITLIALFTALSAPNPSQTRHLAPE</sequence>
<evidence type="ECO:0000256" key="2">
    <source>
        <dbReference type="ARBA" id="ARBA00022692"/>
    </source>
</evidence>
<accession>I1SZ83</accession>
<evidence type="ECO:0000259" key="6">
    <source>
        <dbReference type="Pfam" id="PF04932"/>
    </source>
</evidence>
<proteinExistence type="predicted"/>
<comment type="subcellular location">
    <subcellularLocation>
        <location evidence="1">Membrane</location>
        <topology evidence="1">Multi-pass membrane protein</topology>
    </subcellularLocation>
</comment>
<name>I1SZ83_9BORD</name>
<keyword evidence="2 5" id="KW-0812">Transmembrane</keyword>
<reference evidence="7" key="1">
    <citation type="journal article" date="2013" name="PLoS ONE">
        <title>Adaptability and Persistence of the Emerging Pathogen Bordetella petrii.</title>
        <authorList>
            <person name="Zelazny A.M."/>
            <person name="Ding L."/>
            <person name="Goldberg J.B."/>
            <person name="Mijares L.A."/>
            <person name="Conlan S."/>
            <person name="Conville P.S."/>
            <person name="Stock F."/>
            <person name="Ballentine S.J."/>
            <person name="Olivier K.N."/>
            <person name="Sampaio E.P."/>
            <person name="Murray P.R."/>
            <person name="Holland S.M."/>
        </authorList>
    </citation>
    <scope>NUCLEOTIDE SEQUENCE</scope>
    <source>
        <strain evidence="7">Bp4</strain>
    </source>
</reference>
<feature type="transmembrane region" description="Helical" evidence="5">
    <location>
        <begin position="237"/>
        <end position="257"/>
    </location>
</feature>
<keyword evidence="3 5" id="KW-1133">Transmembrane helix</keyword>
<evidence type="ECO:0000256" key="3">
    <source>
        <dbReference type="ARBA" id="ARBA00022989"/>
    </source>
</evidence>
<evidence type="ECO:0000256" key="5">
    <source>
        <dbReference type="SAM" id="Phobius"/>
    </source>
</evidence>
<feature type="transmembrane region" description="Helical" evidence="5">
    <location>
        <begin position="72"/>
        <end position="90"/>
    </location>
</feature>
<feature type="transmembrane region" description="Helical" evidence="5">
    <location>
        <begin position="191"/>
        <end position="207"/>
    </location>
</feature>
<feature type="transmembrane region" description="Helical" evidence="5">
    <location>
        <begin position="43"/>
        <end position="60"/>
    </location>
</feature>
<evidence type="ECO:0000256" key="1">
    <source>
        <dbReference type="ARBA" id="ARBA00004141"/>
    </source>
</evidence>
<feature type="transmembrane region" description="Helical" evidence="5">
    <location>
        <begin position="162"/>
        <end position="179"/>
    </location>
</feature>
<evidence type="ECO:0000313" key="7">
    <source>
        <dbReference type="EMBL" id="AEI16491.1"/>
    </source>
</evidence>
<feature type="transmembrane region" description="Helical" evidence="5">
    <location>
        <begin position="338"/>
        <end position="365"/>
    </location>
</feature>
<dbReference type="Pfam" id="PF04932">
    <property type="entry name" value="Wzy_C"/>
    <property type="match status" value="1"/>
</dbReference>
<dbReference type="InterPro" id="IPR007016">
    <property type="entry name" value="O-antigen_ligase-rel_domated"/>
</dbReference>
<dbReference type="AlphaFoldDB" id="I1SZ83"/>
<feature type="transmembrane region" description="Helical" evidence="5">
    <location>
        <begin position="102"/>
        <end position="119"/>
    </location>
</feature>
<feature type="transmembrane region" description="Helical" evidence="5">
    <location>
        <begin position="20"/>
        <end position="37"/>
    </location>
</feature>
<evidence type="ECO:0000256" key="4">
    <source>
        <dbReference type="ARBA" id="ARBA00023136"/>
    </source>
</evidence>
<protein>
    <submittedName>
        <fullName evidence="7">O-antigen polymerase</fullName>
    </submittedName>
</protein>